<keyword evidence="3" id="KW-0520">NAD</keyword>
<dbReference type="PIRSF" id="PIRSF036492">
    <property type="entry name" value="ALDH"/>
    <property type="match status" value="1"/>
</dbReference>
<name>A0A318KKA4_9FIRM</name>
<dbReference type="FunFam" id="3.40.309.10:FF:000003">
    <property type="entry name" value="Aldehyde dehydrogenase"/>
    <property type="match status" value="1"/>
</dbReference>
<keyword evidence="2 4" id="KW-0560">Oxidoreductase</keyword>
<dbReference type="AlphaFoldDB" id="A0A318KKA4"/>
<evidence type="ECO:0000256" key="7">
    <source>
        <dbReference type="RuleBase" id="RU003345"/>
    </source>
</evidence>
<dbReference type="Pfam" id="PF00171">
    <property type="entry name" value="Aldedh"/>
    <property type="match status" value="1"/>
</dbReference>
<dbReference type="Proteomes" id="UP000247612">
    <property type="component" value="Unassembled WGS sequence"/>
</dbReference>
<organism evidence="9 10">
    <name type="scientific">Dielma fastidiosa</name>
    <dbReference type="NCBI Taxonomy" id="1034346"/>
    <lineage>
        <taxon>Bacteria</taxon>
        <taxon>Bacillati</taxon>
        <taxon>Bacillota</taxon>
        <taxon>Erysipelotrichia</taxon>
        <taxon>Erysipelotrichales</taxon>
        <taxon>Erysipelotrichaceae</taxon>
        <taxon>Dielma</taxon>
    </lineage>
</organism>
<dbReference type="Gene3D" id="3.40.605.10">
    <property type="entry name" value="Aldehyde Dehydrogenase, Chain A, domain 1"/>
    <property type="match status" value="1"/>
</dbReference>
<evidence type="ECO:0000256" key="4">
    <source>
        <dbReference type="PIRNR" id="PIRNR036492"/>
    </source>
</evidence>
<dbReference type="InterPro" id="IPR016161">
    <property type="entry name" value="Ald_DH/histidinol_DH"/>
</dbReference>
<dbReference type="GO" id="GO:0005737">
    <property type="term" value="C:cytoplasm"/>
    <property type="evidence" value="ECO:0007669"/>
    <property type="project" value="TreeGrafter"/>
</dbReference>
<feature type="domain" description="Aldehyde dehydrogenase" evidence="8">
    <location>
        <begin position="3"/>
        <end position="425"/>
    </location>
</feature>
<dbReference type="InterPro" id="IPR012394">
    <property type="entry name" value="Aldehyde_DH_NAD(P)"/>
</dbReference>
<sequence>MRETVEALRNGFKKGKMQSVEARQKNLLKLKHALLSYEHELYNALYEDLGKSEFESFETEFGILMMEINEAVKHCKAWSRCKRVGTPLMLMPSSSMIQPEPLGVVLVMSPWNYPLQLSIAPLVASMSAGNCTLIKPSSYSPSVSAVLKKMINENFDFEIVRVIEGGREVNEAVLKERFDHIFFTGSVHVGKVVMRAAAETLTPLTLELGGKSPCIVAADADLKMAAKRIIWGKAMNCGQTCVAPDTLFVHESVKDQLIEAMKQSIHEFYPQGCLASPIYGKIVNQKHFDRLCGYLKEGRILTGGHIDREAHKIELTLIDGLSENDELLKEEIFGPILPVLTYQDIEEVFDYVRAHEKPLAAYLFTNDRDLQKHFRKDLSFGGGCINTTLLHLSNSKLGFGGVGSSGMGQYHGYRGFCELSHFKSILKKSRLEAPVQYPPYGNKLKLMKFFMK</sequence>
<protein>
    <recommendedName>
        <fullName evidence="4">Aldehyde dehydrogenase</fullName>
    </recommendedName>
</protein>
<keyword evidence="10" id="KW-1185">Reference proteome</keyword>
<dbReference type="PROSITE" id="PS00687">
    <property type="entry name" value="ALDEHYDE_DEHYDR_GLU"/>
    <property type="match status" value="1"/>
</dbReference>
<dbReference type="PANTHER" id="PTHR43570">
    <property type="entry name" value="ALDEHYDE DEHYDROGENASE"/>
    <property type="match status" value="1"/>
</dbReference>
<dbReference type="FunFam" id="3.40.605.10:FF:000004">
    <property type="entry name" value="Aldehyde dehydrogenase"/>
    <property type="match status" value="1"/>
</dbReference>
<dbReference type="Gene3D" id="3.40.309.10">
    <property type="entry name" value="Aldehyde Dehydrogenase, Chain A, domain 2"/>
    <property type="match status" value="1"/>
</dbReference>
<dbReference type="InterPro" id="IPR016162">
    <property type="entry name" value="Ald_DH_N"/>
</dbReference>
<dbReference type="InterPro" id="IPR016160">
    <property type="entry name" value="Ald_DH_CS_CYS"/>
</dbReference>
<gene>
    <name evidence="9" type="ORF">DES51_108189</name>
</gene>
<evidence type="ECO:0000313" key="10">
    <source>
        <dbReference type="Proteomes" id="UP000247612"/>
    </source>
</evidence>
<dbReference type="GO" id="GO:0006081">
    <property type="term" value="P:aldehyde metabolic process"/>
    <property type="evidence" value="ECO:0007669"/>
    <property type="project" value="InterPro"/>
</dbReference>
<evidence type="ECO:0000256" key="2">
    <source>
        <dbReference type="ARBA" id="ARBA00023002"/>
    </source>
</evidence>
<evidence type="ECO:0000256" key="6">
    <source>
        <dbReference type="PROSITE-ProRule" id="PRU10007"/>
    </source>
</evidence>
<dbReference type="SUPFAM" id="SSF53720">
    <property type="entry name" value="ALDH-like"/>
    <property type="match status" value="1"/>
</dbReference>
<feature type="active site" evidence="5 6">
    <location>
        <position position="207"/>
    </location>
</feature>
<evidence type="ECO:0000259" key="8">
    <source>
        <dbReference type="Pfam" id="PF00171"/>
    </source>
</evidence>
<evidence type="ECO:0000256" key="5">
    <source>
        <dbReference type="PIRSR" id="PIRSR036492-1"/>
    </source>
</evidence>
<evidence type="ECO:0000256" key="1">
    <source>
        <dbReference type="ARBA" id="ARBA00009986"/>
    </source>
</evidence>
<dbReference type="PROSITE" id="PS00070">
    <property type="entry name" value="ALDEHYDE_DEHYDR_CYS"/>
    <property type="match status" value="1"/>
</dbReference>
<evidence type="ECO:0000256" key="3">
    <source>
        <dbReference type="ARBA" id="ARBA00023027"/>
    </source>
</evidence>
<dbReference type="InterPro" id="IPR029510">
    <property type="entry name" value="Ald_DH_CS_GLU"/>
</dbReference>
<evidence type="ECO:0000313" key="9">
    <source>
        <dbReference type="EMBL" id="PXX78261.1"/>
    </source>
</evidence>
<dbReference type="InterPro" id="IPR015590">
    <property type="entry name" value="Aldehyde_DH_dom"/>
</dbReference>
<accession>A0A318KKA4</accession>
<dbReference type="InterPro" id="IPR016163">
    <property type="entry name" value="Ald_DH_C"/>
</dbReference>
<feature type="active site" evidence="5">
    <location>
        <position position="241"/>
    </location>
</feature>
<dbReference type="OrthoDB" id="9762913at2"/>
<dbReference type="STRING" id="1034346.GCA_000313565_00409"/>
<comment type="similarity">
    <text evidence="1 4 7">Belongs to the aldehyde dehydrogenase family.</text>
</comment>
<comment type="caution">
    <text evidence="9">The sequence shown here is derived from an EMBL/GenBank/DDBJ whole genome shotgun (WGS) entry which is preliminary data.</text>
</comment>
<dbReference type="RefSeq" id="WP_022936713.1">
    <property type="nucleotide sequence ID" value="NZ_CABKRQ010000001.1"/>
</dbReference>
<dbReference type="PANTHER" id="PTHR43570:SF16">
    <property type="entry name" value="ALDEHYDE DEHYDROGENASE TYPE III, ISOFORM Q"/>
    <property type="match status" value="1"/>
</dbReference>
<dbReference type="CDD" id="cd07136">
    <property type="entry name" value="ALDH_YwdH-P39616"/>
    <property type="match status" value="1"/>
</dbReference>
<dbReference type="EMBL" id="QJKH01000008">
    <property type="protein sequence ID" value="PXX78261.1"/>
    <property type="molecule type" value="Genomic_DNA"/>
</dbReference>
<dbReference type="GO" id="GO:0004029">
    <property type="term" value="F:aldehyde dehydrogenase (NAD+) activity"/>
    <property type="evidence" value="ECO:0007669"/>
    <property type="project" value="TreeGrafter"/>
</dbReference>
<reference evidence="9 10" key="1">
    <citation type="submission" date="2018-05" db="EMBL/GenBank/DDBJ databases">
        <title>Genomic Encyclopedia of Type Strains, Phase IV (KMG-IV): sequencing the most valuable type-strain genomes for metagenomic binning, comparative biology and taxonomic classification.</title>
        <authorList>
            <person name="Goeker M."/>
        </authorList>
    </citation>
    <scope>NUCLEOTIDE SEQUENCE [LARGE SCALE GENOMIC DNA]</scope>
    <source>
        <strain evidence="9 10">JC118</strain>
    </source>
</reference>
<proteinExistence type="inferred from homology"/>